<evidence type="ECO:0000256" key="1">
    <source>
        <dbReference type="SAM" id="Phobius"/>
    </source>
</evidence>
<dbReference type="EMBL" id="CP036278">
    <property type="protein sequence ID" value="QDU57746.1"/>
    <property type="molecule type" value="Genomic_DNA"/>
</dbReference>
<organism evidence="2 3">
    <name type="scientific">Aeoliella mucimassa</name>
    <dbReference type="NCBI Taxonomy" id="2527972"/>
    <lineage>
        <taxon>Bacteria</taxon>
        <taxon>Pseudomonadati</taxon>
        <taxon>Planctomycetota</taxon>
        <taxon>Planctomycetia</taxon>
        <taxon>Pirellulales</taxon>
        <taxon>Lacipirellulaceae</taxon>
        <taxon>Aeoliella</taxon>
    </lineage>
</organism>
<keyword evidence="1" id="KW-1133">Transmembrane helix</keyword>
<dbReference type="RefSeq" id="WP_145249085.1">
    <property type="nucleotide sequence ID" value="NZ_CP036278.1"/>
</dbReference>
<evidence type="ECO:0000313" key="3">
    <source>
        <dbReference type="Proteomes" id="UP000315750"/>
    </source>
</evidence>
<sequence>MKSKGAPLAILFASSLAHVLLFLVFSRSGLSDGKVILLLIVLPAISLGAWFGLRYGYLALGYGFLFTAIYLTIGSLGLLERTTSGAVALGWGVEAVACSVMVLVASSMAAVPAAMLRAKRRASGM</sequence>
<keyword evidence="1" id="KW-0472">Membrane</keyword>
<dbReference type="KEGG" id="amuc:Pan181_39680"/>
<proteinExistence type="predicted"/>
<accession>A0A518ASS7</accession>
<feature type="transmembrane region" description="Helical" evidence="1">
    <location>
        <begin position="60"/>
        <end position="79"/>
    </location>
</feature>
<dbReference type="Proteomes" id="UP000315750">
    <property type="component" value="Chromosome"/>
</dbReference>
<protein>
    <submittedName>
        <fullName evidence="2">Uncharacterized protein</fullName>
    </submittedName>
</protein>
<dbReference type="AlphaFoldDB" id="A0A518ASS7"/>
<keyword evidence="3" id="KW-1185">Reference proteome</keyword>
<gene>
    <name evidence="2" type="ORF">Pan181_39680</name>
</gene>
<reference evidence="2 3" key="1">
    <citation type="submission" date="2019-02" db="EMBL/GenBank/DDBJ databases">
        <title>Deep-cultivation of Planctomycetes and their phenomic and genomic characterization uncovers novel biology.</title>
        <authorList>
            <person name="Wiegand S."/>
            <person name="Jogler M."/>
            <person name="Boedeker C."/>
            <person name="Pinto D."/>
            <person name="Vollmers J."/>
            <person name="Rivas-Marin E."/>
            <person name="Kohn T."/>
            <person name="Peeters S.H."/>
            <person name="Heuer A."/>
            <person name="Rast P."/>
            <person name="Oberbeckmann S."/>
            <person name="Bunk B."/>
            <person name="Jeske O."/>
            <person name="Meyerdierks A."/>
            <person name="Storesund J.E."/>
            <person name="Kallscheuer N."/>
            <person name="Luecker S."/>
            <person name="Lage O.M."/>
            <person name="Pohl T."/>
            <person name="Merkel B.J."/>
            <person name="Hornburger P."/>
            <person name="Mueller R.-W."/>
            <person name="Bruemmer F."/>
            <person name="Labrenz M."/>
            <person name="Spormann A.M."/>
            <person name="Op den Camp H."/>
            <person name="Overmann J."/>
            <person name="Amann R."/>
            <person name="Jetten M.S.M."/>
            <person name="Mascher T."/>
            <person name="Medema M.H."/>
            <person name="Devos D.P."/>
            <person name="Kaster A.-K."/>
            <person name="Ovreas L."/>
            <person name="Rohde M."/>
            <person name="Galperin M.Y."/>
            <person name="Jogler C."/>
        </authorList>
    </citation>
    <scope>NUCLEOTIDE SEQUENCE [LARGE SCALE GENOMIC DNA]</scope>
    <source>
        <strain evidence="2 3">Pan181</strain>
    </source>
</reference>
<feature type="transmembrane region" description="Helical" evidence="1">
    <location>
        <begin position="36"/>
        <end position="53"/>
    </location>
</feature>
<feature type="transmembrane region" description="Helical" evidence="1">
    <location>
        <begin position="91"/>
        <end position="116"/>
    </location>
</feature>
<evidence type="ECO:0000313" key="2">
    <source>
        <dbReference type="EMBL" id="QDU57746.1"/>
    </source>
</evidence>
<keyword evidence="1" id="KW-0812">Transmembrane</keyword>
<name>A0A518ASS7_9BACT</name>